<evidence type="ECO:0000313" key="2">
    <source>
        <dbReference type="Proteomes" id="UP000019102"/>
    </source>
</evidence>
<gene>
    <name evidence="1" type="ORF">JCM21714_1242</name>
</gene>
<dbReference type="Gene3D" id="3.90.25.10">
    <property type="entry name" value="UDP-galactose 4-epimerase, domain 1"/>
    <property type="match status" value="1"/>
</dbReference>
<proteinExistence type="predicted"/>
<dbReference type="eggNOG" id="COG1087">
    <property type="taxonomic scope" value="Bacteria"/>
</dbReference>
<dbReference type="STRING" id="1298598.JCM21714_1242"/>
<name>W4VFS1_9BACI</name>
<dbReference type="EMBL" id="BAVS01000003">
    <property type="protein sequence ID" value="GAE92255.1"/>
    <property type="molecule type" value="Genomic_DNA"/>
</dbReference>
<organism evidence="1 2">
    <name type="scientific">Gracilibacillus boraciitolerans JCM 21714</name>
    <dbReference type="NCBI Taxonomy" id="1298598"/>
    <lineage>
        <taxon>Bacteria</taxon>
        <taxon>Bacillati</taxon>
        <taxon>Bacillota</taxon>
        <taxon>Bacilli</taxon>
        <taxon>Bacillales</taxon>
        <taxon>Bacillaceae</taxon>
        <taxon>Gracilibacillus</taxon>
    </lineage>
</organism>
<accession>W4VFS1</accession>
<keyword evidence="2" id="KW-1185">Reference proteome</keyword>
<protein>
    <submittedName>
        <fullName evidence="1">UDP-glucose 4-epimerase</fullName>
    </submittedName>
</protein>
<reference evidence="1 2" key="1">
    <citation type="journal article" date="2014" name="Genome Announc.">
        <title>Draft Genome Sequence of the Boron-Tolerant and Moderately Halotolerant Bacterium Gracilibacillus boraciitolerans JCM 21714T.</title>
        <authorList>
            <person name="Ahmed I."/>
            <person name="Oshima K."/>
            <person name="Suda W."/>
            <person name="Kitamura K."/>
            <person name="Iida T."/>
            <person name="Ohmori Y."/>
            <person name="Fujiwara T."/>
            <person name="Hattori M."/>
            <person name="Ohkuma M."/>
        </authorList>
    </citation>
    <scope>NUCLEOTIDE SEQUENCE [LARGE SCALE GENOMIC DNA]</scope>
    <source>
        <strain evidence="1 2">JCM 21714</strain>
    </source>
</reference>
<dbReference type="AlphaFoldDB" id="W4VFS1"/>
<dbReference type="InterPro" id="IPR036291">
    <property type="entry name" value="NAD(P)-bd_dom_sf"/>
</dbReference>
<comment type="caution">
    <text evidence="1">The sequence shown here is derived from an EMBL/GenBank/DDBJ whole genome shotgun (WGS) entry which is preliminary data.</text>
</comment>
<dbReference type="SUPFAM" id="SSF51735">
    <property type="entry name" value="NAD(P)-binding Rossmann-fold domains"/>
    <property type="match status" value="1"/>
</dbReference>
<evidence type="ECO:0000313" key="1">
    <source>
        <dbReference type="EMBL" id="GAE92255.1"/>
    </source>
</evidence>
<dbReference type="Proteomes" id="UP000019102">
    <property type="component" value="Unassembled WGS sequence"/>
</dbReference>
<sequence>MPPRRAGDPSTLIASSDKAKQILGWNPTRTDIHRIITDAWNWHQAHPNGYGEEE</sequence>